<dbReference type="PANTHER" id="PTHR37300">
    <property type="entry name" value="UPF0291 PROTEIN CBO2609/CLC_2481"/>
    <property type="match status" value="1"/>
</dbReference>
<evidence type="ECO:0000313" key="3">
    <source>
        <dbReference type="EMBL" id="GAA0779468.1"/>
    </source>
</evidence>
<dbReference type="InterPro" id="IPR009242">
    <property type="entry name" value="DUF896"/>
</dbReference>
<dbReference type="EMBL" id="BAAACI010000011">
    <property type="protein sequence ID" value="GAA0779468.1"/>
    <property type="molecule type" value="Genomic_DNA"/>
</dbReference>
<protein>
    <recommendedName>
        <fullName evidence="2">UPF0291 protein GCM10008908_38210</fullName>
    </recommendedName>
</protein>
<organism evidence="3 4">
    <name type="scientific">Clostridium subterminale</name>
    <dbReference type="NCBI Taxonomy" id="1550"/>
    <lineage>
        <taxon>Bacteria</taxon>
        <taxon>Bacillati</taxon>
        <taxon>Bacillota</taxon>
        <taxon>Clostridia</taxon>
        <taxon>Eubacteriales</taxon>
        <taxon>Clostridiaceae</taxon>
        <taxon>Clostridium</taxon>
    </lineage>
</organism>
<dbReference type="SUPFAM" id="SSF158221">
    <property type="entry name" value="YnzC-like"/>
    <property type="match status" value="1"/>
</dbReference>
<dbReference type="Proteomes" id="UP001501047">
    <property type="component" value="Unassembled WGS sequence"/>
</dbReference>
<proteinExistence type="inferred from homology"/>
<sequence>MDKEYKNIDDMKIEEVIEEINVLYKKSQEYGLTEAEKNRQQVLRRRYIDNVKKNFKAQISGYKPLDPKHNN</sequence>
<comment type="similarity">
    <text evidence="2">Belongs to the UPF0291 family.</text>
</comment>
<name>A0ABP3WBE5_CLOSU</name>
<evidence type="ECO:0000313" key="4">
    <source>
        <dbReference type="Proteomes" id="UP001501047"/>
    </source>
</evidence>
<keyword evidence="4" id="KW-1185">Reference proteome</keyword>
<dbReference type="HAMAP" id="MF_01103">
    <property type="entry name" value="UPF0291"/>
    <property type="match status" value="1"/>
</dbReference>
<dbReference type="PANTHER" id="PTHR37300:SF1">
    <property type="entry name" value="UPF0291 PROTEIN YNZC"/>
    <property type="match status" value="1"/>
</dbReference>
<evidence type="ECO:0000256" key="1">
    <source>
        <dbReference type="ARBA" id="ARBA00022490"/>
    </source>
</evidence>
<reference evidence="4" key="1">
    <citation type="journal article" date="2019" name="Int. J. Syst. Evol. Microbiol.">
        <title>The Global Catalogue of Microorganisms (GCM) 10K type strain sequencing project: providing services to taxonomists for standard genome sequencing and annotation.</title>
        <authorList>
            <consortium name="The Broad Institute Genomics Platform"/>
            <consortium name="The Broad Institute Genome Sequencing Center for Infectious Disease"/>
            <person name="Wu L."/>
            <person name="Ma J."/>
        </authorList>
    </citation>
    <scope>NUCLEOTIDE SEQUENCE [LARGE SCALE GENOMIC DNA]</scope>
    <source>
        <strain evidence="4">JCM 1417</strain>
    </source>
</reference>
<keyword evidence="1 2" id="KW-0963">Cytoplasm</keyword>
<gene>
    <name evidence="3" type="ORF">GCM10008908_38210</name>
</gene>
<dbReference type="Pfam" id="PF05979">
    <property type="entry name" value="DUF896"/>
    <property type="match status" value="1"/>
</dbReference>
<dbReference type="RefSeq" id="WP_343828141.1">
    <property type="nucleotide sequence ID" value="NZ_BAAACI010000011.1"/>
</dbReference>
<dbReference type="Gene3D" id="1.10.287.540">
    <property type="entry name" value="Helix hairpin bin"/>
    <property type="match status" value="1"/>
</dbReference>
<evidence type="ECO:0000256" key="2">
    <source>
        <dbReference type="HAMAP-Rule" id="MF_01103"/>
    </source>
</evidence>
<comment type="caution">
    <text evidence="3">The sequence shown here is derived from an EMBL/GenBank/DDBJ whole genome shotgun (WGS) entry which is preliminary data.</text>
</comment>
<accession>A0ABP3WBE5</accession>
<comment type="subcellular location">
    <subcellularLocation>
        <location evidence="2">Cytoplasm</location>
    </subcellularLocation>
</comment>